<comment type="caution">
    <text evidence="2">The sequence shown here is derived from an EMBL/GenBank/DDBJ whole genome shotgun (WGS) entry which is preliminary data.</text>
</comment>
<organism evidence="2 3">
    <name type="scientific">Entamoeba nuttalli</name>
    <dbReference type="NCBI Taxonomy" id="412467"/>
    <lineage>
        <taxon>Eukaryota</taxon>
        <taxon>Amoebozoa</taxon>
        <taxon>Evosea</taxon>
        <taxon>Archamoebae</taxon>
        <taxon>Mastigamoebida</taxon>
        <taxon>Entamoebidae</taxon>
        <taxon>Entamoeba</taxon>
    </lineage>
</organism>
<proteinExistence type="predicted"/>
<reference evidence="2 3" key="1">
    <citation type="journal article" date="2019" name="PLoS Negl. Trop. Dis.">
        <title>Whole genome sequencing of Entamoeba nuttalli reveals mammalian host-related molecular signatures and a novel octapeptide-repeat surface protein.</title>
        <authorList>
            <person name="Tanaka M."/>
            <person name="Makiuchi T."/>
            <person name="Komiyama T."/>
            <person name="Shiina T."/>
            <person name="Osaki K."/>
            <person name="Tachibana H."/>
        </authorList>
    </citation>
    <scope>NUCLEOTIDE SEQUENCE [LARGE SCALE GENOMIC DNA]</scope>
    <source>
        <strain evidence="2 3">P19-061405</strain>
    </source>
</reference>
<dbReference type="EMBL" id="BAAFRS010000010">
    <property type="protein sequence ID" value="GAB1218997.1"/>
    <property type="molecule type" value="Genomic_DNA"/>
</dbReference>
<name>A0ABQ0D820_9EUKA</name>
<evidence type="ECO:0000313" key="2">
    <source>
        <dbReference type="EMBL" id="GAB1218997.1"/>
    </source>
</evidence>
<keyword evidence="3" id="KW-1185">Reference proteome</keyword>
<dbReference type="Proteomes" id="UP001628156">
    <property type="component" value="Unassembled WGS sequence"/>
</dbReference>
<protein>
    <submittedName>
        <fullName evidence="2">Uncharacterized protein</fullName>
    </submittedName>
</protein>
<accession>A0ABQ0D820</accession>
<gene>
    <name evidence="2" type="ORF">ENUP19_0010G0043</name>
</gene>
<evidence type="ECO:0000313" key="3">
    <source>
        <dbReference type="Proteomes" id="UP001628156"/>
    </source>
</evidence>
<keyword evidence="1" id="KW-0175">Coiled coil</keyword>
<feature type="coiled-coil region" evidence="1">
    <location>
        <begin position="74"/>
        <end position="101"/>
    </location>
</feature>
<sequence length="743" mass="86094">MSKDNKPTQKVNSKFSKEVFLKIKGFIEDSQNKGFLISANSLSCFNEEETSGNIVEIDSSDLDTFNVTKKWTTITEKEGTKEDVNAENERLQEAIKGLPNEMVLSLDEFGFQLWKLIHKIPIISLNDNAQSNQWYGREIKMSPSLICINKNKEYLSPFLKFPPFEEAKKVIAHECFIPENNNNKVVYYYTKNDFQKWYFTVVVQHAINVRTHLNIDRNVVVIMDEYFKPFVEPLQYPGVFPFFIKTECSDQVNFISGVINSYINLLKNEYNINESTIEGDTPGFIKEVLNNHLFIYKLIENFEPASSTPIKFINQNTKVNLYNYLTNSKNESEKTIITDSIQKNELTTFINQLLLERKCVTLDTIKNYCKIRFQIDVNEEELNEIIKMVGLITKTDFCNVENKDFLLSDVEEFVRGMLYYQDISVNRTVFIDLFDYRLSAANRMKIVTDKQHFTEAMTVSRESVQSSIATALLGDGPLLPLLVGMSPFAKEKNGMALQQSGHIVIPKEYIELSDFKQWVLYIAGYVKELYLKKNIHDTSPKQFLIVIPKFFYEPIQQIKNELSKFGFVVVFISDNISCVTPLSDMINRVIDNIIRDKTILPGKDIPNLDYNFQIAKKVIDVCRIDVIQMVCWPWKYYHDSNQFTLGNIVSEIRKRKECYDFKTLCSPKKLIGADLPCDTFNLMNVPQFYRNSIRLFIGSNKFSNASTKTEQLNLLKGVYQRFGLIPLQTLFEEATNLVVKRSY</sequence>
<evidence type="ECO:0000256" key="1">
    <source>
        <dbReference type="SAM" id="Coils"/>
    </source>
</evidence>